<proteinExistence type="predicted"/>
<evidence type="ECO:0000259" key="7">
    <source>
        <dbReference type="Pfam" id="PF13359"/>
    </source>
</evidence>
<dbReference type="Proteomes" id="UP000261380">
    <property type="component" value="Unplaced"/>
</dbReference>
<dbReference type="PANTHER" id="PTHR23080">
    <property type="entry name" value="THAP DOMAIN PROTEIN"/>
    <property type="match status" value="1"/>
</dbReference>
<keyword evidence="10" id="KW-1185">Reference proteome</keyword>
<dbReference type="GeneTree" id="ENSGT00940000164249"/>
<dbReference type="InterPro" id="IPR006612">
    <property type="entry name" value="THAP_Znf"/>
</dbReference>
<dbReference type="AlphaFoldDB" id="A0A3B5MQB8"/>
<reference evidence="9" key="1">
    <citation type="submission" date="2025-08" db="UniProtKB">
        <authorList>
            <consortium name="Ensembl"/>
        </authorList>
    </citation>
    <scope>IDENTIFICATION</scope>
</reference>
<evidence type="ECO:0000256" key="2">
    <source>
        <dbReference type="ARBA" id="ARBA00022723"/>
    </source>
</evidence>
<keyword evidence="4" id="KW-0862">Zinc</keyword>
<feature type="domain" description="Transposase Helix-turn-helix" evidence="8">
    <location>
        <begin position="105"/>
        <end position="148"/>
    </location>
</feature>
<evidence type="ECO:0000259" key="8">
    <source>
        <dbReference type="Pfam" id="PF13613"/>
    </source>
</evidence>
<dbReference type="PANTHER" id="PTHR23080:SF144">
    <property type="entry name" value="SPINDLE AND KINETOCHORE ASSOCIATED COMPLEX SUBUNIT 3"/>
    <property type="match status" value="1"/>
</dbReference>
<name>A0A3B5MQB8_9TELE</name>
<dbReference type="InterPro" id="IPR027806">
    <property type="entry name" value="HARBI1_dom"/>
</dbReference>
<evidence type="ECO:0000256" key="3">
    <source>
        <dbReference type="ARBA" id="ARBA00022771"/>
    </source>
</evidence>
<feature type="domain" description="THAP-type" evidence="6">
    <location>
        <begin position="6"/>
        <end position="64"/>
    </location>
</feature>
<keyword evidence="3" id="KW-0863">Zinc-finger</keyword>
<dbReference type="GO" id="GO:0008270">
    <property type="term" value="F:zinc ion binding"/>
    <property type="evidence" value="ECO:0007669"/>
    <property type="project" value="UniProtKB-KW"/>
</dbReference>
<sequence length="335" mass="38134">MSGHRCCIHGCSSRSHGKNEEKLNNGLRFFRFPRWKKHEDKLVNDVTFDCILPSKRVCFLHFHSGKPAYETLTTHPDWKASLLLGQKLVRQEKERQEMPHTAEVMVLLTLMRLKLNFPVDRISYLFNVQQENAIAAFEDMVAALYACIMPQLLLETFGRQLAMIVDCFEVSTETPPIWSRDGHSGTVKYVTGITPQGVISFTSRGWRGGSSDVEITESCGLLDKLQPHDVVLRFNMKDDLGMVCAEVKRSSPFSHRELDQKTAEETRRLMHFRSHVRRIIGSVCNKYKTLNSSFPIRMIGPFEGESETLLDRVVAVCCALINLYPNGVLSLQKGN</sequence>
<protein>
    <recommendedName>
        <fullName evidence="11">THAP-type domain-containing protein</fullName>
    </recommendedName>
</protein>
<keyword evidence="2" id="KW-0479">Metal-binding</keyword>
<accession>A0A3B5MQB8</accession>
<evidence type="ECO:0000256" key="1">
    <source>
        <dbReference type="ARBA" id="ARBA00001968"/>
    </source>
</evidence>
<organism evidence="9 10">
    <name type="scientific">Xiphophorus couchianus</name>
    <name type="common">Monterrey platyfish</name>
    <dbReference type="NCBI Taxonomy" id="32473"/>
    <lineage>
        <taxon>Eukaryota</taxon>
        <taxon>Metazoa</taxon>
        <taxon>Chordata</taxon>
        <taxon>Craniata</taxon>
        <taxon>Vertebrata</taxon>
        <taxon>Euteleostomi</taxon>
        <taxon>Actinopterygii</taxon>
        <taxon>Neopterygii</taxon>
        <taxon>Teleostei</taxon>
        <taxon>Neoteleostei</taxon>
        <taxon>Acanthomorphata</taxon>
        <taxon>Ovalentaria</taxon>
        <taxon>Atherinomorphae</taxon>
        <taxon>Cyprinodontiformes</taxon>
        <taxon>Poeciliidae</taxon>
        <taxon>Poeciliinae</taxon>
        <taxon>Xiphophorus</taxon>
    </lineage>
</organism>
<comment type="cofactor">
    <cofactor evidence="1">
        <name>a divalent metal cation</name>
        <dbReference type="ChEBI" id="CHEBI:60240"/>
    </cofactor>
</comment>
<reference evidence="9" key="2">
    <citation type="submission" date="2025-09" db="UniProtKB">
        <authorList>
            <consortium name="Ensembl"/>
        </authorList>
    </citation>
    <scope>IDENTIFICATION</scope>
</reference>
<evidence type="ECO:0000313" key="9">
    <source>
        <dbReference type="Ensembl" id="ENSXCOP00000026609.1"/>
    </source>
</evidence>
<keyword evidence="5" id="KW-0238">DNA-binding</keyword>
<dbReference type="Pfam" id="PF05485">
    <property type="entry name" value="THAP"/>
    <property type="match status" value="1"/>
</dbReference>
<evidence type="ECO:0000259" key="6">
    <source>
        <dbReference type="Pfam" id="PF05485"/>
    </source>
</evidence>
<dbReference type="GO" id="GO:0003677">
    <property type="term" value="F:DNA binding"/>
    <property type="evidence" value="ECO:0007669"/>
    <property type="project" value="UniProtKB-KW"/>
</dbReference>
<evidence type="ECO:0000256" key="5">
    <source>
        <dbReference type="ARBA" id="ARBA00023125"/>
    </source>
</evidence>
<dbReference type="Pfam" id="PF13613">
    <property type="entry name" value="HTH_Tnp_4"/>
    <property type="match status" value="1"/>
</dbReference>
<evidence type="ECO:0000256" key="4">
    <source>
        <dbReference type="ARBA" id="ARBA00022833"/>
    </source>
</evidence>
<feature type="domain" description="DDE Tnp4" evidence="7">
    <location>
        <begin position="165"/>
        <end position="322"/>
    </location>
</feature>
<dbReference type="Ensembl" id="ENSXCOT00000026933.1">
    <property type="protein sequence ID" value="ENSXCOP00000026609.1"/>
    <property type="gene ID" value="ENSXCOG00000019868.1"/>
</dbReference>
<evidence type="ECO:0000313" key="10">
    <source>
        <dbReference type="Proteomes" id="UP000261380"/>
    </source>
</evidence>
<dbReference type="InterPro" id="IPR027805">
    <property type="entry name" value="Transposase_HTH_dom"/>
</dbReference>
<evidence type="ECO:0008006" key="11">
    <source>
        <dbReference type="Google" id="ProtNLM"/>
    </source>
</evidence>
<dbReference type="Pfam" id="PF13359">
    <property type="entry name" value="DDE_Tnp_4"/>
    <property type="match status" value="1"/>
</dbReference>